<dbReference type="NCBIfam" id="TIGR00838">
    <property type="entry name" value="argH"/>
    <property type="match status" value="1"/>
</dbReference>
<comment type="similarity">
    <text evidence="7">Belongs to the lyase 1 family. Argininosuccinate lyase subfamily.</text>
</comment>
<dbReference type="Gene3D" id="1.10.275.10">
    <property type="entry name" value="Fumarase/aspartase (N-terminal domain)"/>
    <property type="match status" value="1"/>
</dbReference>
<reference evidence="10 11" key="1">
    <citation type="submission" date="2020-08" db="EMBL/GenBank/DDBJ databases">
        <title>Genomic Encyclopedia of Type Strains, Phase IV (KMG-V): Genome sequencing to study the core and pangenomes of soil and plant-associated prokaryotes.</title>
        <authorList>
            <person name="Whitman W."/>
        </authorList>
    </citation>
    <scope>NUCLEOTIDE SEQUENCE [LARGE SCALE GENOMIC DNA]</scope>
    <source>
        <strain evidence="10 11">X5P3</strain>
    </source>
</reference>
<dbReference type="EC" id="4.3.2.1" evidence="3 7"/>
<dbReference type="InterPro" id="IPR022761">
    <property type="entry name" value="Fumarate_lyase_N"/>
</dbReference>
<evidence type="ECO:0000256" key="4">
    <source>
        <dbReference type="ARBA" id="ARBA00022571"/>
    </source>
</evidence>
<dbReference type="AlphaFoldDB" id="A0A7W7ZRC5"/>
<dbReference type="CDD" id="cd01359">
    <property type="entry name" value="Argininosuccinate_lyase"/>
    <property type="match status" value="1"/>
</dbReference>
<dbReference type="Gene3D" id="1.10.40.30">
    <property type="entry name" value="Fumarase/aspartase (C-terminal domain)"/>
    <property type="match status" value="1"/>
</dbReference>
<sequence length="506" mass="55060">MSQQQNPEASKMWSGRFREPLNYDFEQWQRSFPFDWRLLPQEVAASRAHARTIAAAGILTPDELDKMLRGLEAVGQRTDAWAHRISATSGQPEYTSSTQQIGAAIVASAPQAEDIHHYVELELTREVGGLALKLHTGRSRNEQIATDMRLFVRDAIDATLAGLHAWLNALISLAESAGDAVMPGYTHLQRAEPVLIAHWLLAYVAMLERDLSRFSDARIRMNFCPLGSGAIAGATLGFNRTIAAKALGFTAPTANSMDATSDRDFMLDFAQAASTLGLHISRFAEELTLYATAEFGFVDLPEAYSTGSSAMPQKKNPDLTELARGKSARLLGAATALATLIKGLPLAYNKDLQEGQEQIFDIADTLSGLLSVLPGFTRALTFRTARMQSAAETGYLNAMAAATYLSNKGLPFRKAHEVIGNAVRLGLDKGVELNDLPLSDLQKLSELFTEDFYPAISLARTVDCHDNPGGTARDRVEIVLQETRARLATRNSNLATSGVNPEDAHA</sequence>
<dbReference type="PRINTS" id="PR00145">
    <property type="entry name" value="ARGSUCLYASE"/>
</dbReference>
<dbReference type="FunFam" id="1.10.40.30:FF:000001">
    <property type="entry name" value="Argininosuccinate lyase"/>
    <property type="match status" value="1"/>
</dbReference>
<accession>A0A7W7ZRC5</accession>
<keyword evidence="7" id="KW-0963">Cytoplasm</keyword>
<dbReference type="Pfam" id="PF14698">
    <property type="entry name" value="ASL_C2"/>
    <property type="match status" value="1"/>
</dbReference>
<evidence type="ECO:0000256" key="7">
    <source>
        <dbReference type="HAMAP-Rule" id="MF_00006"/>
    </source>
</evidence>
<dbReference type="Gene3D" id="1.20.200.10">
    <property type="entry name" value="Fumarase/aspartase (Central domain)"/>
    <property type="match status" value="1"/>
</dbReference>
<dbReference type="PRINTS" id="PR00149">
    <property type="entry name" value="FUMRATELYASE"/>
</dbReference>
<gene>
    <name evidence="7" type="primary">argH</name>
    <name evidence="10" type="ORF">HDF15_002671</name>
</gene>
<evidence type="ECO:0000256" key="3">
    <source>
        <dbReference type="ARBA" id="ARBA00012338"/>
    </source>
</evidence>
<dbReference type="RefSeq" id="WP_184256127.1">
    <property type="nucleotide sequence ID" value="NZ_JACHIO010000010.1"/>
</dbReference>
<evidence type="ECO:0000259" key="8">
    <source>
        <dbReference type="Pfam" id="PF00206"/>
    </source>
</evidence>
<comment type="catalytic activity">
    <reaction evidence="1 7">
        <text>2-(N(omega)-L-arginino)succinate = fumarate + L-arginine</text>
        <dbReference type="Rhea" id="RHEA:24020"/>
        <dbReference type="ChEBI" id="CHEBI:29806"/>
        <dbReference type="ChEBI" id="CHEBI:32682"/>
        <dbReference type="ChEBI" id="CHEBI:57472"/>
        <dbReference type="EC" id="4.3.2.1"/>
    </reaction>
</comment>
<dbReference type="FunFam" id="1.20.200.10:FF:000015">
    <property type="entry name" value="argininosuccinate lyase isoform X2"/>
    <property type="match status" value="1"/>
</dbReference>
<dbReference type="EMBL" id="JACHIO010000010">
    <property type="protein sequence ID" value="MBB5064317.1"/>
    <property type="molecule type" value="Genomic_DNA"/>
</dbReference>
<dbReference type="InterPro" id="IPR008948">
    <property type="entry name" value="L-Aspartase-like"/>
</dbReference>
<feature type="domain" description="Argininosuccinate lyase C-terminal" evidence="9">
    <location>
        <begin position="395"/>
        <end position="462"/>
    </location>
</feature>
<evidence type="ECO:0000259" key="9">
    <source>
        <dbReference type="Pfam" id="PF14698"/>
    </source>
</evidence>
<dbReference type="PANTHER" id="PTHR43814:SF1">
    <property type="entry name" value="ARGININOSUCCINATE LYASE"/>
    <property type="match status" value="1"/>
</dbReference>
<dbReference type="HAMAP" id="MF_00006">
    <property type="entry name" value="Arg_succ_lyase"/>
    <property type="match status" value="1"/>
</dbReference>
<comment type="pathway">
    <text evidence="2 7">Amino-acid biosynthesis; L-arginine biosynthesis; L-arginine from L-ornithine and carbamoyl phosphate: step 3/3.</text>
</comment>
<evidence type="ECO:0000256" key="1">
    <source>
        <dbReference type="ARBA" id="ARBA00000985"/>
    </source>
</evidence>
<dbReference type="InterPro" id="IPR024083">
    <property type="entry name" value="Fumarase/histidase_N"/>
</dbReference>
<evidence type="ECO:0000256" key="5">
    <source>
        <dbReference type="ARBA" id="ARBA00022605"/>
    </source>
</evidence>
<proteinExistence type="inferred from homology"/>
<dbReference type="InterPro" id="IPR009049">
    <property type="entry name" value="Argininosuccinate_lyase"/>
</dbReference>
<dbReference type="PROSITE" id="PS00163">
    <property type="entry name" value="FUMARATE_LYASES"/>
    <property type="match status" value="1"/>
</dbReference>
<keyword evidence="5 7" id="KW-0028">Amino-acid biosynthesis</keyword>
<evidence type="ECO:0000256" key="2">
    <source>
        <dbReference type="ARBA" id="ARBA00004941"/>
    </source>
</evidence>
<dbReference type="InterPro" id="IPR029419">
    <property type="entry name" value="Arg_succ_lyase_C"/>
</dbReference>
<name>A0A7W7ZRC5_9BACT</name>
<organism evidence="10 11">
    <name type="scientific">Granulicella mallensis</name>
    <dbReference type="NCBI Taxonomy" id="940614"/>
    <lineage>
        <taxon>Bacteria</taxon>
        <taxon>Pseudomonadati</taxon>
        <taxon>Acidobacteriota</taxon>
        <taxon>Terriglobia</taxon>
        <taxon>Terriglobales</taxon>
        <taxon>Acidobacteriaceae</taxon>
        <taxon>Granulicella</taxon>
    </lineage>
</organism>
<dbReference type="UniPathway" id="UPA00068">
    <property type="reaction ID" value="UER00114"/>
</dbReference>
<keyword evidence="6 7" id="KW-0456">Lyase</keyword>
<dbReference type="Pfam" id="PF00206">
    <property type="entry name" value="Lyase_1"/>
    <property type="match status" value="1"/>
</dbReference>
<evidence type="ECO:0000313" key="11">
    <source>
        <dbReference type="Proteomes" id="UP000584867"/>
    </source>
</evidence>
<comment type="subcellular location">
    <subcellularLocation>
        <location evidence="7">Cytoplasm</location>
    </subcellularLocation>
</comment>
<comment type="caution">
    <text evidence="10">The sequence shown here is derived from an EMBL/GenBank/DDBJ whole genome shotgun (WGS) entry which is preliminary data.</text>
</comment>
<dbReference type="Proteomes" id="UP000584867">
    <property type="component" value="Unassembled WGS sequence"/>
</dbReference>
<protein>
    <recommendedName>
        <fullName evidence="3 7">Argininosuccinate lyase</fullName>
        <shortName evidence="7">ASAL</shortName>
        <ecNumber evidence="3 7">4.3.2.1</ecNumber>
    </recommendedName>
    <alternativeName>
        <fullName evidence="7">Arginosuccinase</fullName>
    </alternativeName>
</protein>
<keyword evidence="4 7" id="KW-0055">Arginine biosynthesis</keyword>
<dbReference type="InterPro" id="IPR000362">
    <property type="entry name" value="Fumarate_lyase_fam"/>
</dbReference>
<dbReference type="SUPFAM" id="SSF48557">
    <property type="entry name" value="L-aspartase-like"/>
    <property type="match status" value="1"/>
</dbReference>
<feature type="domain" description="Fumarate lyase N-terminal" evidence="8">
    <location>
        <begin position="15"/>
        <end position="332"/>
    </location>
</feature>
<dbReference type="GO" id="GO:0004056">
    <property type="term" value="F:argininosuccinate lyase activity"/>
    <property type="evidence" value="ECO:0007669"/>
    <property type="project" value="UniProtKB-UniRule"/>
</dbReference>
<evidence type="ECO:0000313" key="10">
    <source>
        <dbReference type="EMBL" id="MBB5064317.1"/>
    </source>
</evidence>
<dbReference type="GO" id="GO:0005829">
    <property type="term" value="C:cytosol"/>
    <property type="evidence" value="ECO:0007669"/>
    <property type="project" value="TreeGrafter"/>
</dbReference>
<dbReference type="PANTHER" id="PTHR43814">
    <property type="entry name" value="ARGININOSUCCINATE LYASE"/>
    <property type="match status" value="1"/>
</dbReference>
<dbReference type="GO" id="GO:0042450">
    <property type="term" value="P:L-arginine biosynthetic process via ornithine"/>
    <property type="evidence" value="ECO:0007669"/>
    <property type="project" value="UniProtKB-UniRule"/>
</dbReference>
<evidence type="ECO:0000256" key="6">
    <source>
        <dbReference type="ARBA" id="ARBA00023239"/>
    </source>
</evidence>
<dbReference type="InterPro" id="IPR020557">
    <property type="entry name" value="Fumarate_lyase_CS"/>
</dbReference>